<dbReference type="AlphaFoldDB" id="A0A3N0V4Y5"/>
<dbReference type="PANTHER" id="PTHR32015">
    <property type="entry name" value="FASTING INDUCED LIPASE"/>
    <property type="match status" value="1"/>
</dbReference>
<gene>
    <name evidence="4" type="ORF">ED208_14045</name>
</gene>
<feature type="signal peptide" evidence="2">
    <location>
        <begin position="1"/>
        <end position="23"/>
    </location>
</feature>
<accession>A0A3N0V4Y5</accession>
<reference evidence="4 5" key="1">
    <citation type="submission" date="2018-10" db="EMBL/GenBank/DDBJ databases">
        <authorList>
            <person name="Chen W.-M."/>
        </authorList>
    </citation>
    <scope>NUCLEOTIDE SEQUENCE [LARGE SCALE GENOMIC DNA]</scope>
    <source>
        <strain evidence="4 5">THS-13</strain>
    </source>
</reference>
<evidence type="ECO:0000313" key="5">
    <source>
        <dbReference type="Proteomes" id="UP000282106"/>
    </source>
</evidence>
<keyword evidence="2" id="KW-0732">Signal</keyword>
<sequence length="481" mass="52856">MSRSRFVALLLLPLLAACLPARETLLPRLGMTVPGLHDFPADFRPPLSAETGQPMPGFGSDQASGVYRTPVIFVHGNTVSARYWLPTRDYFLHQGYSRDELWAFGYGWDNVRYFDSNELSVPSLERSVNSVINYLSKKRGVPVRQVDIVAHSLGVTVVRQWLKQTNSYHRVRNFVGIAGANHGTWTASSDSRGQQRLTAWELAPGSPWLAQLNRGGETPGPTRYFMLYDGGGWADVFYPKPSQDSPALEGARNLAYNREHGAWFDHMDLPRRPETLQPVLAFLSEVHEPLPRASPPQLLREGEQLRSDQPDARLYCADDGLEPGAAVVPAQVWPLKPGRVSSCYAAHAGSGLASPLARYAGAEGYQPAGELSLSASPAGGVYEQPQQVRLTASDPAAFIVYTTSGTSPDSGSPLYRPEHPLYVAAPLRLQAVAITPDGRRSPPLVLDYDISLEKVEAAHTLERQLDPEVPEPYAGRRKKGR</sequence>
<evidence type="ECO:0000313" key="4">
    <source>
        <dbReference type="EMBL" id="ROH87829.1"/>
    </source>
</evidence>
<evidence type="ECO:0000256" key="2">
    <source>
        <dbReference type="SAM" id="SignalP"/>
    </source>
</evidence>
<dbReference type="EMBL" id="RJVO01000007">
    <property type="protein sequence ID" value="ROH87829.1"/>
    <property type="molecule type" value="Genomic_DNA"/>
</dbReference>
<keyword evidence="5" id="KW-1185">Reference proteome</keyword>
<proteinExistence type="predicted"/>
<dbReference type="GO" id="GO:0016298">
    <property type="term" value="F:lipase activity"/>
    <property type="evidence" value="ECO:0007669"/>
    <property type="project" value="TreeGrafter"/>
</dbReference>
<dbReference type="Gene3D" id="3.40.50.1820">
    <property type="entry name" value="alpha/beta hydrolase"/>
    <property type="match status" value="1"/>
</dbReference>
<dbReference type="Pfam" id="PF13290">
    <property type="entry name" value="CHB_HEX_C_1"/>
    <property type="match status" value="1"/>
</dbReference>
<dbReference type="GO" id="GO:0016042">
    <property type="term" value="P:lipid catabolic process"/>
    <property type="evidence" value="ECO:0007669"/>
    <property type="project" value="InterPro"/>
</dbReference>
<dbReference type="SUPFAM" id="SSF53474">
    <property type="entry name" value="alpha/beta-Hydrolases"/>
    <property type="match status" value="1"/>
</dbReference>
<feature type="region of interest" description="Disordered" evidence="1">
    <location>
        <begin position="461"/>
        <end position="481"/>
    </location>
</feature>
<dbReference type="Proteomes" id="UP000282106">
    <property type="component" value="Unassembled WGS sequence"/>
</dbReference>
<dbReference type="PROSITE" id="PS51257">
    <property type="entry name" value="PROKAR_LIPOPROTEIN"/>
    <property type="match status" value="1"/>
</dbReference>
<evidence type="ECO:0000259" key="3">
    <source>
        <dbReference type="Pfam" id="PF13290"/>
    </source>
</evidence>
<dbReference type="InParanoid" id="A0A3N0V4Y5"/>
<dbReference type="InterPro" id="IPR029058">
    <property type="entry name" value="AB_hydrolase_fold"/>
</dbReference>
<comment type="caution">
    <text evidence="4">The sequence shown here is derived from an EMBL/GenBank/DDBJ whole genome shotgun (WGS) entry which is preliminary data.</text>
</comment>
<feature type="domain" description="GH29D-like beta-sandwich" evidence="3">
    <location>
        <begin position="377"/>
        <end position="441"/>
    </location>
</feature>
<dbReference type="RefSeq" id="WP_123212553.1">
    <property type="nucleotide sequence ID" value="NZ_RJVO01000007.1"/>
</dbReference>
<feature type="chain" id="PRO_5017944009" description="GH29D-like beta-sandwich domain-containing protein" evidence="2">
    <location>
        <begin position="24"/>
        <end position="481"/>
    </location>
</feature>
<dbReference type="InterPro" id="IPR002918">
    <property type="entry name" value="Lipase_EstA/Esterase_EstB"/>
</dbReference>
<name>A0A3N0V4Y5_9GAMM</name>
<organism evidence="4 5">
    <name type="scientific">Stagnimonas aquatica</name>
    <dbReference type="NCBI Taxonomy" id="2689987"/>
    <lineage>
        <taxon>Bacteria</taxon>
        <taxon>Pseudomonadati</taxon>
        <taxon>Pseudomonadota</taxon>
        <taxon>Gammaproteobacteria</taxon>
        <taxon>Nevskiales</taxon>
        <taxon>Nevskiaceae</taxon>
        <taxon>Stagnimonas</taxon>
    </lineage>
</organism>
<protein>
    <recommendedName>
        <fullName evidence="3">GH29D-like beta-sandwich domain-containing protein</fullName>
    </recommendedName>
</protein>
<dbReference type="InterPro" id="IPR059177">
    <property type="entry name" value="GH29D-like_dom"/>
</dbReference>
<dbReference type="Pfam" id="PF01674">
    <property type="entry name" value="Lipase_2"/>
    <property type="match status" value="1"/>
</dbReference>
<dbReference type="PANTHER" id="PTHR32015:SF1">
    <property type="entry name" value="LIPASE"/>
    <property type="match status" value="1"/>
</dbReference>
<evidence type="ECO:0000256" key="1">
    <source>
        <dbReference type="SAM" id="MobiDB-lite"/>
    </source>
</evidence>